<name>A0AC34GWY4_9BILA</name>
<evidence type="ECO:0000313" key="2">
    <source>
        <dbReference type="WBParaSite" id="ES5_v2.g9369.t1"/>
    </source>
</evidence>
<dbReference type="Proteomes" id="UP000887579">
    <property type="component" value="Unplaced"/>
</dbReference>
<organism evidence="1 2">
    <name type="scientific">Panagrolaimus sp. ES5</name>
    <dbReference type="NCBI Taxonomy" id="591445"/>
    <lineage>
        <taxon>Eukaryota</taxon>
        <taxon>Metazoa</taxon>
        <taxon>Ecdysozoa</taxon>
        <taxon>Nematoda</taxon>
        <taxon>Chromadorea</taxon>
        <taxon>Rhabditida</taxon>
        <taxon>Tylenchina</taxon>
        <taxon>Panagrolaimomorpha</taxon>
        <taxon>Panagrolaimoidea</taxon>
        <taxon>Panagrolaimidae</taxon>
        <taxon>Panagrolaimus</taxon>
    </lineage>
</organism>
<protein>
    <submittedName>
        <fullName evidence="2">ABC transporter domain-containing protein</fullName>
    </submittedName>
</protein>
<accession>A0AC34GWY4</accession>
<reference evidence="2" key="1">
    <citation type="submission" date="2022-11" db="UniProtKB">
        <authorList>
            <consortium name="WormBaseParasite"/>
        </authorList>
    </citation>
    <scope>IDENTIFICATION</scope>
</reference>
<dbReference type="WBParaSite" id="ES5_v2.g9369.t1">
    <property type="protein sequence ID" value="ES5_v2.g9369.t1"/>
    <property type="gene ID" value="ES5_v2.g9369"/>
</dbReference>
<evidence type="ECO:0000313" key="1">
    <source>
        <dbReference type="Proteomes" id="UP000887579"/>
    </source>
</evidence>
<proteinExistence type="predicted"/>
<sequence>MTFLKHVWILTQKNFHMIKRSKIWFLFELGFAFLLLPLFIFIVSKSSTDITPSRQFGSVTITGDREDLMRNVNNVNRISSRMCNAKKLLGYVTTNDLGDEIMKEFENRYNHYKVPVNVEKFNTLDEMKTTLLDDLNATSSKVCGKYMGGVHISEVDVHDKSFKYRIYVRDRGGVDWETTEFWPPEGPYGTLSDLNEIPGKPGYWSSGFLSFQFALDKIFLEKVGKNTTMEVFLWRLPTPKFRNNGLLAILTTMPILFIFLVIMIMIHTTKEIVAEKEAGIKTHLMVMGLHSASFYASHFLTALIKVILVVGICTIVLSLGFDSISPSVFVAFCILFGIASVLFSILISVLCRRTSTAVGAVLIIFVGLFILDTYLKVSPTRIGTCIVASLNVFTAFHLGLLAMSSYESRLINLSWFKIFAESTTSFSIGAAFLMLIVDCLIFCFLIYYLDAVWPTDDAPKKSPLFIFPFIHTKDVGQKVDLDAASNNYSENCETDGGAGRDEADIAIQNMSKVWETGQVAVDGLSLNAYRGQVTVLLGHNGAGKSTTFSVISGVSSSTRGEVFICKKSISNNLEECQKEIGYCPQTNPLFAKLTVEEHLRLYGKLKADVWDARSEEKLKDIIAANQLSEKTHELAESLSGGMKRKLCVAMALVGDSKVVLLDEPTAGMDPEARHEICKMLEREKKKRTILLTTHYMDEADLLGDQIAIMVKGRLVCKGSPEYLKNRFGTGYILTLVIEPHQQLPEDKNEKEAILEGIRRRLLKVVQKHAHNADLESSFGLQFSIILPIEAKKYFANMFEELEAEKVNLQISSFGLSFNTLEQVFLKVGEIAEAQGDHVDGQTMSRSEAFFQNDETQYSKPVQIMKQIGAIFVRYAIGAYRNKVRSLLPLIVAVGFFSLVAFVQNQTGKLQKRDLNLLKQEPMTIPLQFNNEQPIFADFPYIAGKLPGGVPLTVSTHDNFTKMVMKHSYDSPALGIGAYVASNGSVFALFNGAAFHGPPLAMSLLSNSILQEKADSIQTSVEVYSSDLVSDVKNVVSPIATIFVNILTILCFSFFTCMFVMPLVEDRVSNFKHQLLLTNLNRFTYWLAVTLWNIAIYLVFCLILATILFISGWMESCMNTNFIFWALFFWSSVPFVYVSSFIFSSPVKAFVALLCWNVIGGIVASVATQIVNLLGSSELATALTTLFSVILPSFALGHGVMEVTMQCPVLGKIVRWDTLQKVMICMTASGFVFWMLLILCENTMEQIIFSLRKRFNKGKYEAVNTQESEDEDVRNERVRMNQLSDDRLALSVRDVSKYYDNFCALRNLTFGVNPTDCFGLLGINGAGKTTTFDILTGRKFASNGYAYVNGVDIRRMPTIGYCPQFDALALDLTGRQILTLVGHLNGFVDVPRRVESVLESIHMEPQADKLVLHYSGGQKRRLSIGVTLMSRASLIMLDEPTAGIDPKTRRHIWNLLSAVRERKEVAILLTSHSMDECEALCSRIGFLNKGSLISIGTSQHLKSRYGNSFLLTFTVENPNKHNRDFLNQEVMKNFKGVAPTQDLEYMNTYHWDIPREGNNDSWSSLYQKAQEISLKYNKNDDFGRELPVIKDFSVTQNSLEQVFLRLTQLGASLDERHGTHILSHLAV</sequence>